<dbReference type="EMBL" id="LSRE01000023">
    <property type="protein sequence ID" value="KXO95893.1"/>
    <property type="molecule type" value="Genomic_DNA"/>
</dbReference>
<evidence type="ECO:0000313" key="7">
    <source>
        <dbReference type="Proteomes" id="UP000070409"/>
    </source>
</evidence>
<dbReference type="InterPro" id="IPR002293">
    <property type="entry name" value="AA/rel_permease1"/>
</dbReference>
<keyword evidence="3 5" id="KW-1133">Transmembrane helix</keyword>
<feature type="transmembrane region" description="Helical" evidence="5">
    <location>
        <begin position="378"/>
        <end position="397"/>
    </location>
</feature>
<keyword evidence="7" id="KW-1185">Reference proteome</keyword>
<evidence type="ECO:0000256" key="2">
    <source>
        <dbReference type="ARBA" id="ARBA00022692"/>
    </source>
</evidence>
<feature type="transmembrane region" description="Helical" evidence="5">
    <location>
        <begin position="179"/>
        <end position="201"/>
    </location>
</feature>
<dbReference type="Pfam" id="PF13520">
    <property type="entry name" value="AA_permease_2"/>
    <property type="match status" value="1"/>
</dbReference>
<feature type="transmembrane region" description="Helical" evidence="5">
    <location>
        <begin position="213"/>
        <end position="232"/>
    </location>
</feature>
<dbReference type="Gene3D" id="1.20.1740.10">
    <property type="entry name" value="Amino acid/polyamine transporter I"/>
    <property type="match status" value="1"/>
</dbReference>
<feature type="transmembrane region" description="Helical" evidence="5">
    <location>
        <begin position="353"/>
        <end position="372"/>
    </location>
</feature>
<organism evidence="6 7">
    <name type="scientific">Tsukamurella pseudospumae</name>
    <dbReference type="NCBI Taxonomy" id="239498"/>
    <lineage>
        <taxon>Bacteria</taxon>
        <taxon>Bacillati</taxon>
        <taxon>Actinomycetota</taxon>
        <taxon>Actinomycetes</taxon>
        <taxon>Mycobacteriales</taxon>
        <taxon>Tsukamurellaceae</taxon>
        <taxon>Tsukamurella</taxon>
    </lineage>
</organism>
<dbReference type="PANTHER" id="PTHR43243">
    <property type="entry name" value="INNER MEMBRANE TRANSPORTER YGJI-RELATED"/>
    <property type="match status" value="1"/>
</dbReference>
<dbReference type="PIRSF" id="PIRSF006060">
    <property type="entry name" value="AA_transporter"/>
    <property type="match status" value="1"/>
</dbReference>
<name>A0A137ZCH0_9ACTN</name>
<gene>
    <name evidence="6" type="ORF">AXK61_04375</name>
</gene>
<comment type="subcellular location">
    <subcellularLocation>
        <location evidence="1">Membrane</location>
        <topology evidence="1">Multi-pass membrane protein</topology>
    </subcellularLocation>
</comment>
<feature type="transmembrane region" description="Helical" evidence="5">
    <location>
        <begin position="61"/>
        <end position="83"/>
    </location>
</feature>
<feature type="transmembrane region" description="Helical" evidence="5">
    <location>
        <begin position="303"/>
        <end position="324"/>
    </location>
</feature>
<evidence type="ECO:0000256" key="3">
    <source>
        <dbReference type="ARBA" id="ARBA00022989"/>
    </source>
</evidence>
<feature type="transmembrane region" description="Helical" evidence="5">
    <location>
        <begin position="104"/>
        <end position="126"/>
    </location>
</feature>
<feature type="transmembrane region" description="Helical" evidence="5">
    <location>
        <begin position="29"/>
        <end position="49"/>
    </location>
</feature>
<protein>
    <submittedName>
        <fullName evidence="6">Amino acid permease</fullName>
    </submittedName>
</protein>
<feature type="transmembrane region" description="Helical" evidence="5">
    <location>
        <begin position="253"/>
        <end position="276"/>
    </location>
</feature>
<sequence>MTTITQQILRRKPIAPDGGGSPLQRTIGLFPLMAIGISCTIGTGIFFIMSEAVPLAGPAVVWSFVIAGAVAGLTALCYAELAGAVPVSGSTYSYAYVTMGEGTAMLVGACLLLEYAVSAGAVAVGWSQYLNELLGNLFSVQLPHALVNAPEEGGVVNLPAVVLIALCAVLLVRGTKESVVTNAIMVCIKLAVLLFFIAVGITGWNSDHFANFAPYGISGIAAGAGVIFFSFIGLDAVSTAGEEAKNPKRNLPLAILLALAVVITLYVGVALVAIGAQSPEKFDGQEAGLSAILEQVVGASWPATVLAIGAVISIFSVTLVTLYGQTRILFAMSRDGMIPKVFARVNERTRTPVHNTLIVAGVVAVLAGVIPINFLAEMTSIGTLAAFLVVSIGLILLRRREPNLERGFTVPLYPLTPILSILGCLWIISQLRPITIVVFLVWGAAFLTFYFLYGRRRSALEPGNAEPGPDVPLTTAIRIEKDDEL</sequence>
<accession>A0A137ZCH0</accession>
<dbReference type="RefSeq" id="WP_068746272.1">
    <property type="nucleotide sequence ID" value="NZ_LSRE01000023.1"/>
</dbReference>
<proteinExistence type="predicted"/>
<feature type="transmembrane region" description="Helical" evidence="5">
    <location>
        <begin position="154"/>
        <end position="172"/>
    </location>
</feature>
<evidence type="ECO:0000313" key="6">
    <source>
        <dbReference type="EMBL" id="KXO95893.1"/>
    </source>
</evidence>
<evidence type="ECO:0000256" key="4">
    <source>
        <dbReference type="ARBA" id="ARBA00023136"/>
    </source>
</evidence>
<keyword evidence="4 5" id="KW-0472">Membrane</keyword>
<feature type="transmembrane region" description="Helical" evidence="5">
    <location>
        <begin position="434"/>
        <end position="453"/>
    </location>
</feature>
<evidence type="ECO:0000256" key="1">
    <source>
        <dbReference type="ARBA" id="ARBA00004141"/>
    </source>
</evidence>
<keyword evidence="2 5" id="KW-0812">Transmembrane</keyword>
<dbReference type="Proteomes" id="UP000070409">
    <property type="component" value="Unassembled WGS sequence"/>
</dbReference>
<comment type="caution">
    <text evidence="6">The sequence shown here is derived from an EMBL/GenBank/DDBJ whole genome shotgun (WGS) entry which is preliminary data.</text>
</comment>
<evidence type="ECO:0000256" key="5">
    <source>
        <dbReference type="SAM" id="Phobius"/>
    </source>
</evidence>
<reference evidence="6 7" key="1">
    <citation type="submission" date="2016-02" db="EMBL/GenBank/DDBJ databases">
        <authorList>
            <person name="Teng J.L."/>
            <person name="Tang Y."/>
            <person name="Huang Y."/>
            <person name="Guo F."/>
            <person name="Wei W."/>
            <person name="Chen J.H."/>
            <person name="Wong S.Y."/>
            <person name="Lau S.K."/>
            <person name="Woo P.C."/>
        </authorList>
    </citation>
    <scope>NUCLEOTIDE SEQUENCE [LARGE SCALE GENOMIC DNA]</scope>
    <source>
        <strain evidence="6 7">JCM 13375</strain>
    </source>
</reference>
<dbReference type="PANTHER" id="PTHR43243:SF24">
    <property type="entry name" value="CATIONIC AMINO ACID TRANSPORT INTEGRAL MEMBRANE PROTEIN ROCE-RELATED"/>
    <property type="match status" value="1"/>
</dbReference>
<feature type="transmembrane region" description="Helical" evidence="5">
    <location>
        <begin position="409"/>
        <end position="428"/>
    </location>
</feature>